<name>A0A1H2YBV6_9BACL</name>
<evidence type="ECO:0000313" key="1">
    <source>
        <dbReference type="EMBL" id="SDX02627.1"/>
    </source>
</evidence>
<reference evidence="2" key="1">
    <citation type="submission" date="2016-10" db="EMBL/GenBank/DDBJ databases">
        <authorList>
            <person name="Varghese N."/>
        </authorList>
    </citation>
    <scope>NUCLEOTIDE SEQUENCE [LARGE SCALE GENOMIC DNA]</scope>
    <source>
        <strain evidence="2">DSM 12489</strain>
    </source>
</reference>
<organism evidence="1 2">
    <name type="scientific">Alicyclobacillus hesperidum</name>
    <dbReference type="NCBI Taxonomy" id="89784"/>
    <lineage>
        <taxon>Bacteria</taxon>
        <taxon>Bacillati</taxon>
        <taxon>Bacillota</taxon>
        <taxon>Bacilli</taxon>
        <taxon>Bacillales</taxon>
        <taxon>Alicyclobacillaceae</taxon>
        <taxon>Alicyclobacillus</taxon>
    </lineage>
</organism>
<dbReference type="EMBL" id="FNOJ01000032">
    <property type="protein sequence ID" value="SDX02627.1"/>
    <property type="molecule type" value="Genomic_DNA"/>
</dbReference>
<evidence type="ECO:0000313" key="2">
    <source>
        <dbReference type="Proteomes" id="UP000182589"/>
    </source>
</evidence>
<dbReference type="AlphaFoldDB" id="A0A1H2YBV6"/>
<sequence length="251" mass="29642">MAREMHPITKLNLEMLKNSNEPLDILRQWGILMSSVYDTLTELTMEEDEVVTEYLSRIEELDDRIQEFLCEEAAAKMAHFDEAKNRVVFDQWPVGLCLIPSSTGFEIRNIPVWMLGHGARRKHHPLYHRDRPFIRRRQLWYWLVRELKWNYLKSISSWEDSLFPKSPPGCARMNIHFMSEHDYQIRDLDNYVTSLPMLVNALVANGLIQSDRPGYFSYSVEWVQMDDKEGGQEPTVTLDVHYLERLNAPRL</sequence>
<dbReference type="RefSeq" id="WP_074693905.1">
    <property type="nucleotide sequence ID" value="NZ_FNOJ01000032.1"/>
</dbReference>
<keyword evidence="2" id="KW-1185">Reference proteome</keyword>
<proteinExistence type="predicted"/>
<protein>
    <submittedName>
        <fullName evidence="1">Uncharacterized protein</fullName>
    </submittedName>
</protein>
<dbReference type="Proteomes" id="UP000182589">
    <property type="component" value="Unassembled WGS sequence"/>
</dbReference>
<gene>
    <name evidence="1" type="ORF">SAMN04489725_1327</name>
</gene>
<accession>A0A1H2YBV6</accession>